<dbReference type="SUPFAM" id="SSF52540">
    <property type="entry name" value="P-loop containing nucleoside triphosphate hydrolases"/>
    <property type="match status" value="1"/>
</dbReference>
<dbReference type="InterPro" id="IPR003439">
    <property type="entry name" value="ABC_transporter-like_ATP-bd"/>
</dbReference>
<dbReference type="AlphaFoldDB" id="A0A1G5RTD4"/>
<evidence type="ECO:0000259" key="4">
    <source>
        <dbReference type="PROSITE" id="PS50893"/>
    </source>
</evidence>
<dbReference type="GO" id="GO:0016887">
    <property type="term" value="F:ATP hydrolysis activity"/>
    <property type="evidence" value="ECO:0007669"/>
    <property type="project" value="InterPro"/>
</dbReference>
<sequence>MAELDNTIIKVEHLNKEFFIDKKPMKVLNDINLNIQKGEFITIVGHSGCGKSTLLKMMCGLVSYEDGTVERNGHAVVGPGPNCGMVFQDHRLLPWLKIKSNVGFGLKNLSKEEKNEKVQKYIDLVGLHGFENSYPSQLSGGMSQRAAIARGLVNNPTILLLDEPFGALDALTRIQMQKEILRIQKEEGTTMVMVTHDIEEAIVLGNRIVVMSARPGEVKDVIKVDLAARKRNSPDFNLVKKKIYDYLFEDSDEETLDVEYVI</sequence>
<dbReference type="GO" id="GO:0005524">
    <property type="term" value="F:ATP binding"/>
    <property type="evidence" value="ECO:0007669"/>
    <property type="project" value="UniProtKB-KW"/>
</dbReference>
<evidence type="ECO:0000256" key="1">
    <source>
        <dbReference type="ARBA" id="ARBA00022448"/>
    </source>
</evidence>
<feature type="domain" description="ABC transporter" evidence="4">
    <location>
        <begin position="9"/>
        <end position="238"/>
    </location>
</feature>
<dbReference type="RefSeq" id="WP_090161109.1">
    <property type="nucleotide sequence ID" value="NZ_FMWK01000002.1"/>
</dbReference>
<dbReference type="InterPro" id="IPR050166">
    <property type="entry name" value="ABC_transporter_ATP-bind"/>
</dbReference>
<dbReference type="InterPro" id="IPR017871">
    <property type="entry name" value="ABC_transporter-like_CS"/>
</dbReference>
<protein>
    <submittedName>
        <fullName evidence="5">Sulfonate transport system ATP-binding protein</fullName>
    </submittedName>
</protein>
<evidence type="ECO:0000313" key="5">
    <source>
        <dbReference type="EMBL" id="SCZ77098.1"/>
    </source>
</evidence>
<dbReference type="InterPro" id="IPR027417">
    <property type="entry name" value="P-loop_NTPase"/>
</dbReference>
<dbReference type="CDD" id="cd03293">
    <property type="entry name" value="ABC_NrtD_SsuB_transporters"/>
    <property type="match status" value="1"/>
</dbReference>
<evidence type="ECO:0000256" key="2">
    <source>
        <dbReference type="ARBA" id="ARBA00022741"/>
    </source>
</evidence>
<dbReference type="Pfam" id="PF00005">
    <property type="entry name" value="ABC_tran"/>
    <property type="match status" value="1"/>
</dbReference>
<dbReference type="PANTHER" id="PTHR42788:SF13">
    <property type="entry name" value="ALIPHATIC SULFONATES IMPORT ATP-BINDING PROTEIN SSUB"/>
    <property type="match status" value="1"/>
</dbReference>
<gene>
    <name evidence="5" type="ORF">SAMN02910350_00605</name>
</gene>
<dbReference type="PANTHER" id="PTHR42788">
    <property type="entry name" value="TAURINE IMPORT ATP-BINDING PROTEIN-RELATED"/>
    <property type="match status" value="1"/>
</dbReference>
<dbReference type="InterPro" id="IPR003593">
    <property type="entry name" value="AAA+_ATPase"/>
</dbReference>
<accession>A0A1G5RTD4</accession>
<keyword evidence="2" id="KW-0547">Nucleotide-binding</keyword>
<dbReference type="PROSITE" id="PS00211">
    <property type="entry name" value="ABC_TRANSPORTER_1"/>
    <property type="match status" value="1"/>
</dbReference>
<dbReference type="EMBL" id="FMWK01000002">
    <property type="protein sequence ID" value="SCZ77098.1"/>
    <property type="molecule type" value="Genomic_DNA"/>
</dbReference>
<proteinExistence type="predicted"/>
<dbReference type="SMART" id="SM00382">
    <property type="entry name" value="AAA"/>
    <property type="match status" value="1"/>
</dbReference>
<name>A0A1G5RTD4_PSEXY</name>
<evidence type="ECO:0000313" key="6">
    <source>
        <dbReference type="Proteomes" id="UP000199428"/>
    </source>
</evidence>
<keyword evidence="3 5" id="KW-0067">ATP-binding</keyword>
<evidence type="ECO:0000256" key="3">
    <source>
        <dbReference type="ARBA" id="ARBA00022840"/>
    </source>
</evidence>
<reference evidence="5 6" key="1">
    <citation type="submission" date="2016-10" db="EMBL/GenBank/DDBJ databases">
        <authorList>
            <person name="de Groot N.N."/>
        </authorList>
    </citation>
    <scope>NUCLEOTIDE SEQUENCE [LARGE SCALE GENOMIC DNA]</scope>
    <source>
        <strain evidence="5 6">DSM 10317</strain>
    </source>
</reference>
<keyword evidence="1" id="KW-0813">Transport</keyword>
<dbReference type="Gene3D" id="3.40.50.300">
    <property type="entry name" value="P-loop containing nucleotide triphosphate hydrolases"/>
    <property type="match status" value="1"/>
</dbReference>
<organism evidence="5 6">
    <name type="scientific">Pseudobutyrivibrio xylanivorans</name>
    <dbReference type="NCBI Taxonomy" id="185007"/>
    <lineage>
        <taxon>Bacteria</taxon>
        <taxon>Bacillati</taxon>
        <taxon>Bacillota</taxon>
        <taxon>Clostridia</taxon>
        <taxon>Lachnospirales</taxon>
        <taxon>Lachnospiraceae</taxon>
        <taxon>Pseudobutyrivibrio</taxon>
    </lineage>
</organism>
<dbReference type="PROSITE" id="PS50893">
    <property type="entry name" value="ABC_TRANSPORTER_2"/>
    <property type="match status" value="1"/>
</dbReference>
<dbReference type="Proteomes" id="UP000199428">
    <property type="component" value="Unassembled WGS sequence"/>
</dbReference>